<evidence type="ECO:0000256" key="2">
    <source>
        <dbReference type="SAM" id="Phobius"/>
    </source>
</evidence>
<dbReference type="GO" id="GO:0004653">
    <property type="term" value="F:polypeptide N-acetylgalactosaminyltransferase activity"/>
    <property type="evidence" value="ECO:0007669"/>
    <property type="project" value="TreeGrafter"/>
</dbReference>
<dbReference type="GeneTree" id="ENSGT00940000156599"/>
<dbReference type="Pfam" id="PF00535">
    <property type="entry name" value="Glycos_transf_2"/>
    <property type="match status" value="1"/>
</dbReference>
<feature type="domain" description="Glycosyltransferase 2-like" evidence="3">
    <location>
        <begin position="156"/>
        <end position="338"/>
    </location>
</feature>
<dbReference type="Proteomes" id="UP000261380">
    <property type="component" value="Unplaced"/>
</dbReference>
<dbReference type="GO" id="GO:0006493">
    <property type="term" value="P:protein O-linked glycosylation"/>
    <property type="evidence" value="ECO:0007669"/>
    <property type="project" value="TreeGrafter"/>
</dbReference>
<organism evidence="4 5">
    <name type="scientific">Xiphophorus couchianus</name>
    <name type="common">Monterrey platyfish</name>
    <dbReference type="NCBI Taxonomy" id="32473"/>
    <lineage>
        <taxon>Eukaryota</taxon>
        <taxon>Metazoa</taxon>
        <taxon>Chordata</taxon>
        <taxon>Craniata</taxon>
        <taxon>Vertebrata</taxon>
        <taxon>Euteleostomi</taxon>
        <taxon>Actinopterygii</taxon>
        <taxon>Neopterygii</taxon>
        <taxon>Teleostei</taxon>
        <taxon>Neoteleostei</taxon>
        <taxon>Acanthomorphata</taxon>
        <taxon>Ovalentaria</taxon>
        <taxon>Atherinomorphae</taxon>
        <taxon>Cyprinodontiformes</taxon>
        <taxon>Poeciliidae</taxon>
        <taxon>Poeciliinae</taxon>
        <taxon>Xiphophorus</taxon>
    </lineage>
</organism>
<dbReference type="PANTHER" id="PTHR11675:SF28">
    <property type="entry name" value="POLYPEPTIDE N-ACETYLGALACTOSAMINYLTRANSFERASE 9"/>
    <property type="match status" value="1"/>
</dbReference>
<dbReference type="STRING" id="32473.ENSXCOP00000010444"/>
<evidence type="ECO:0000259" key="3">
    <source>
        <dbReference type="Pfam" id="PF00535"/>
    </source>
</evidence>
<keyword evidence="1" id="KW-1015">Disulfide bond</keyword>
<dbReference type="InterPro" id="IPR029044">
    <property type="entry name" value="Nucleotide-diphossugar_trans"/>
</dbReference>
<keyword evidence="2" id="KW-0472">Membrane</keyword>
<dbReference type="PANTHER" id="PTHR11675">
    <property type="entry name" value="N-ACETYLGALACTOSAMINYLTRANSFERASE"/>
    <property type="match status" value="1"/>
</dbReference>
<protein>
    <recommendedName>
        <fullName evidence="3">Glycosyltransferase 2-like domain-containing protein</fullName>
    </recommendedName>
</protein>
<feature type="transmembrane region" description="Helical" evidence="2">
    <location>
        <begin position="7"/>
        <end position="27"/>
    </location>
</feature>
<evidence type="ECO:0000313" key="5">
    <source>
        <dbReference type="Proteomes" id="UP000261380"/>
    </source>
</evidence>
<reference evidence="4" key="1">
    <citation type="submission" date="2025-08" db="UniProtKB">
        <authorList>
            <consortium name="Ensembl"/>
        </authorList>
    </citation>
    <scope>IDENTIFICATION</scope>
</reference>
<evidence type="ECO:0000313" key="4">
    <source>
        <dbReference type="Ensembl" id="ENSXCOP00000010444.1"/>
    </source>
</evidence>
<reference evidence="4" key="2">
    <citation type="submission" date="2025-09" db="UniProtKB">
        <authorList>
            <consortium name="Ensembl"/>
        </authorList>
    </citation>
    <scope>IDENTIFICATION</scope>
</reference>
<evidence type="ECO:0000256" key="1">
    <source>
        <dbReference type="ARBA" id="ARBA00023157"/>
    </source>
</evidence>
<dbReference type="Gene3D" id="3.90.550.10">
    <property type="entry name" value="Spore Coat Polysaccharide Biosynthesis Protein SpsA, Chain A"/>
    <property type="match status" value="1"/>
</dbReference>
<keyword evidence="2" id="KW-1133">Transmembrane helix</keyword>
<keyword evidence="2" id="KW-0812">Transmembrane</keyword>
<dbReference type="FunFam" id="3.90.550.10:FF:000203">
    <property type="entry name" value="Polypeptide N-acetylgalactosaminyltransferase 9"/>
    <property type="match status" value="1"/>
</dbReference>
<proteinExistence type="predicted"/>
<name>A0A3B5LRM6_9TELE</name>
<dbReference type="AlphaFoldDB" id="A0A3B5LRM6"/>
<dbReference type="SUPFAM" id="SSF53448">
    <property type="entry name" value="Nucleotide-diphospho-sugar transferases"/>
    <property type="match status" value="1"/>
</dbReference>
<keyword evidence="5" id="KW-1185">Reference proteome</keyword>
<dbReference type="Ensembl" id="ENSXCOT00000010567.1">
    <property type="protein sequence ID" value="ENSXCOP00000010444.1"/>
    <property type="gene ID" value="ENSXCOG00000007913.1"/>
</dbReference>
<accession>A0A3B5LRM6</accession>
<dbReference type="InterPro" id="IPR001173">
    <property type="entry name" value="Glyco_trans_2-like"/>
</dbReference>
<sequence length="369" mass="42263">MAVARKIKTLLTVNILVFVGIILFSVYCRIQDRSEELIQLGRLSDQRLRARNGKVSNLVDRQSILQRLERLEDVVYNQLNDKGPQQMGQGEFQRKLMQSNTGKAETTLSLLISPDVTILKCIRKIFLAVAKNRFFHVFCFIRCKQLTYPEDLPQISVVFIFVNEALSVILRSVHSVVNHTPAHLLKEIILVDDNSDSVELKFNLDQYVNKRYPGLVKIVRNNKREGLIRARIHGWNAATSPVVGFFDAHVEFNTGWAEPILTRMKEDHTRIILPAIDNIKYNTFEVQQYANAAHGYNWGLWCMYIIPPQEWLDKGDETAPIRTPAMIGCSFVVDREYFGEIGLLDPGMEVYGGENIELGMRVRGCFIPH</sequence>
<dbReference type="GO" id="GO:0005794">
    <property type="term" value="C:Golgi apparatus"/>
    <property type="evidence" value="ECO:0007669"/>
    <property type="project" value="TreeGrafter"/>
</dbReference>